<dbReference type="Pfam" id="PF01597">
    <property type="entry name" value="GCV_H"/>
    <property type="match status" value="1"/>
</dbReference>
<comment type="similarity">
    <text evidence="1">Belongs to the GcvH family.</text>
</comment>
<dbReference type="RefSeq" id="WP_168849406.1">
    <property type="nucleotide sequence ID" value="NZ_JAAVSD010000011.1"/>
</dbReference>
<dbReference type="InterPro" id="IPR000089">
    <property type="entry name" value="Biotin_lipoyl"/>
</dbReference>
<accession>A0ABX1L5I0</accession>
<evidence type="ECO:0000259" key="3">
    <source>
        <dbReference type="PROSITE" id="PS50968"/>
    </source>
</evidence>
<keyword evidence="5" id="KW-1185">Reference proteome</keyword>
<reference evidence="4 5" key="1">
    <citation type="submission" date="2020-03" db="EMBL/GenBank/DDBJ databases">
        <authorList>
            <person name="Zhang Z."/>
            <person name="Guo Z."/>
            <person name="Hou Q."/>
            <person name="Shen X."/>
        </authorList>
    </citation>
    <scope>NUCLEOTIDE SEQUENCE [LARGE SCALE GENOMIC DNA]</scope>
    <source>
        <strain evidence="4 5">HBUAS51329</strain>
    </source>
</reference>
<dbReference type="PANTHER" id="PTHR11715:SF3">
    <property type="entry name" value="GLYCINE CLEAVAGE SYSTEM H PROTEIN-RELATED"/>
    <property type="match status" value="1"/>
</dbReference>
<dbReference type="InterPro" id="IPR011053">
    <property type="entry name" value="Single_hybrid_motif"/>
</dbReference>
<protein>
    <submittedName>
        <fullName evidence="4">Glycine cleavage system protein H</fullName>
    </submittedName>
</protein>
<name>A0ABX1L5I0_9LACO</name>
<gene>
    <name evidence="4" type="ORF">HEQ44_05365</name>
</gene>
<evidence type="ECO:0000256" key="2">
    <source>
        <dbReference type="ARBA" id="ARBA00022823"/>
    </source>
</evidence>
<dbReference type="InterPro" id="IPR002930">
    <property type="entry name" value="GCV_H"/>
</dbReference>
<evidence type="ECO:0000256" key="1">
    <source>
        <dbReference type="ARBA" id="ARBA00009249"/>
    </source>
</evidence>
<dbReference type="EMBL" id="JAAVSD010000011">
    <property type="protein sequence ID" value="NLR29609.1"/>
    <property type="molecule type" value="Genomic_DNA"/>
</dbReference>
<evidence type="ECO:0000313" key="4">
    <source>
        <dbReference type="EMBL" id="NLR29609.1"/>
    </source>
</evidence>
<sequence>MSEESKPSFWKIFKSFFRRKPVEPKVTTLNGVWWEQRHSIYRLGLTSDAIQQLGEISFADLIVAPDDVLDQDEDILEVESDKAVQNFKTPFAGTVVDVNRFLVENPEEINSNRQLENWILDIRIDFDD</sequence>
<keyword evidence="2" id="KW-0450">Lipoyl</keyword>
<dbReference type="InterPro" id="IPR003016">
    <property type="entry name" value="2-oxoA_DH_lipoyl-BS"/>
</dbReference>
<proteinExistence type="inferred from homology"/>
<dbReference type="PANTHER" id="PTHR11715">
    <property type="entry name" value="GLYCINE CLEAVAGE SYSTEM H PROTEIN"/>
    <property type="match status" value="1"/>
</dbReference>
<dbReference type="Gene3D" id="2.40.50.100">
    <property type="match status" value="1"/>
</dbReference>
<dbReference type="PROSITE" id="PS50968">
    <property type="entry name" value="BIOTINYL_LIPOYL"/>
    <property type="match status" value="1"/>
</dbReference>
<feature type="domain" description="Lipoyl-binding" evidence="3">
    <location>
        <begin position="40"/>
        <end position="123"/>
    </location>
</feature>
<dbReference type="PROSITE" id="PS00189">
    <property type="entry name" value="LIPOYL"/>
    <property type="match status" value="1"/>
</dbReference>
<comment type="caution">
    <text evidence="4">The sequence shown here is derived from an EMBL/GenBank/DDBJ whole genome shotgun (WGS) entry which is preliminary data.</text>
</comment>
<dbReference type="InterPro" id="IPR033753">
    <property type="entry name" value="GCV_H/Fam206"/>
</dbReference>
<dbReference type="CDD" id="cd06848">
    <property type="entry name" value="GCS_H"/>
    <property type="match status" value="1"/>
</dbReference>
<dbReference type="Proteomes" id="UP000707477">
    <property type="component" value="Unassembled WGS sequence"/>
</dbReference>
<organism evidence="4 5">
    <name type="scientific">Levilactobacillus tujiorum</name>
    <dbReference type="NCBI Taxonomy" id="2912243"/>
    <lineage>
        <taxon>Bacteria</taxon>
        <taxon>Bacillati</taxon>
        <taxon>Bacillota</taxon>
        <taxon>Bacilli</taxon>
        <taxon>Lactobacillales</taxon>
        <taxon>Lactobacillaceae</taxon>
        <taxon>Levilactobacillus</taxon>
    </lineage>
</organism>
<evidence type="ECO:0000313" key="5">
    <source>
        <dbReference type="Proteomes" id="UP000707477"/>
    </source>
</evidence>
<dbReference type="SUPFAM" id="SSF51230">
    <property type="entry name" value="Single hybrid motif"/>
    <property type="match status" value="1"/>
</dbReference>